<reference evidence="2" key="1">
    <citation type="submission" date="2021-06" db="EMBL/GenBank/DDBJ databases">
        <authorList>
            <person name="Criscuolo A."/>
        </authorList>
    </citation>
    <scope>NUCLEOTIDE SEQUENCE</scope>
    <source>
        <strain evidence="2">CIP111600</strain>
    </source>
</reference>
<dbReference type="RefSeq" id="WP_218093571.1">
    <property type="nucleotide sequence ID" value="NZ_CAJVAS010000018.1"/>
</dbReference>
<gene>
    <name evidence="2" type="ORF">PAESOLCIP111_03828</name>
</gene>
<dbReference type="AlphaFoldDB" id="A0A916NK43"/>
<sequence>MKKKIGLLAGLVPLLIGTFSLGVYAASDIRLMVNGKQVNADIQIIDATSYVPLRAISELLGANVKWDEGSRTITINDKNLPFLRSYDVSVDITSGPLTMTVSKVTLDSAYAKDKYTAPIKAVILDVAIENISDNSISWYPTRGSLYLDTNEKAEASRSAYYSDPVDGVFEGKMKKKGKIVVQVNSNLDEITKINFLMDGATDGHTFKSVQTNPILLPITK</sequence>
<feature type="domain" description="Copper amine oxidase-like N-terminal" evidence="1">
    <location>
        <begin position="33"/>
        <end position="108"/>
    </location>
</feature>
<accession>A0A916NK43</accession>
<evidence type="ECO:0000259" key="1">
    <source>
        <dbReference type="Pfam" id="PF07833"/>
    </source>
</evidence>
<evidence type="ECO:0000313" key="2">
    <source>
        <dbReference type="EMBL" id="CAG7637287.1"/>
    </source>
</evidence>
<proteinExistence type="predicted"/>
<dbReference type="EMBL" id="CAJVAS010000018">
    <property type="protein sequence ID" value="CAG7637287.1"/>
    <property type="molecule type" value="Genomic_DNA"/>
</dbReference>
<dbReference type="Pfam" id="PF07833">
    <property type="entry name" value="Cu_amine_oxidN1"/>
    <property type="match status" value="1"/>
</dbReference>
<dbReference type="InterPro" id="IPR012854">
    <property type="entry name" value="Cu_amine_oxidase-like_N"/>
</dbReference>
<comment type="caution">
    <text evidence="2">The sequence shown here is derived from an EMBL/GenBank/DDBJ whole genome shotgun (WGS) entry which is preliminary data.</text>
</comment>
<protein>
    <recommendedName>
        <fullName evidence="1">Copper amine oxidase-like N-terminal domain-containing protein</fullName>
    </recommendedName>
</protein>
<name>A0A916NK43_9BACL</name>
<keyword evidence="3" id="KW-1185">Reference proteome</keyword>
<evidence type="ECO:0000313" key="3">
    <source>
        <dbReference type="Proteomes" id="UP000693672"/>
    </source>
</evidence>
<dbReference type="Proteomes" id="UP000693672">
    <property type="component" value="Unassembled WGS sequence"/>
</dbReference>
<organism evidence="2 3">
    <name type="scientific">Paenibacillus solanacearum</name>
    <dbReference type="NCBI Taxonomy" id="2048548"/>
    <lineage>
        <taxon>Bacteria</taxon>
        <taxon>Bacillati</taxon>
        <taxon>Bacillota</taxon>
        <taxon>Bacilli</taxon>
        <taxon>Bacillales</taxon>
        <taxon>Paenibacillaceae</taxon>
        <taxon>Paenibacillus</taxon>
    </lineage>
</organism>